<evidence type="ECO:0000313" key="2">
    <source>
        <dbReference type="Proteomes" id="UP000830454"/>
    </source>
</evidence>
<dbReference type="EMBL" id="CP090145">
    <property type="protein sequence ID" value="UOX33379.1"/>
    <property type="molecule type" value="Genomic_DNA"/>
</dbReference>
<dbReference type="RefSeq" id="WP_045971487.1">
    <property type="nucleotide sequence ID" value="NZ_CP090145.1"/>
</dbReference>
<proteinExistence type="predicted"/>
<organism evidence="1 2">
    <name type="scientific">Flavobacterium sediminilitoris</name>
    <dbReference type="NCBI Taxonomy" id="2024526"/>
    <lineage>
        <taxon>Bacteria</taxon>
        <taxon>Pseudomonadati</taxon>
        <taxon>Bacteroidota</taxon>
        <taxon>Flavobacteriia</taxon>
        <taxon>Flavobacteriales</taxon>
        <taxon>Flavobacteriaceae</taxon>
        <taxon>Flavobacterium</taxon>
    </lineage>
</organism>
<dbReference type="SUPFAM" id="SSF55486">
    <property type="entry name" value="Metalloproteases ('zincins'), catalytic domain"/>
    <property type="match status" value="1"/>
</dbReference>
<dbReference type="GO" id="GO:0008237">
    <property type="term" value="F:metallopeptidase activity"/>
    <property type="evidence" value="ECO:0007669"/>
    <property type="project" value="UniProtKB-KW"/>
</dbReference>
<keyword evidence="2" id="KW-1185">Reference proteome</keyword>
<dbReference type="Proteomes" id="UP000830454">
    <property type="component" value="Chromosome"/>
</dbReference>
<keyword evidence="1" id="KW-0378">Hydrolase</keyword>
<keyword evidence="1" id="KW-0482">Metalloprotease</keyword>
<gene>
    <name evidence="1" type="ORF">LXD69_15215</name>
</gene>
<reference evidence="1" key="2">
    <citation type="submission" date="2022-04" db="EMBL/GenBank/DDBJ databases">
        <title>Complete Genome Sequence of Flavobacterium sediminilitoris YSM-43, Isolated from a Tidal Sediment.</title>
        <authorList>
            <person name="Lee P.A."/>
        </authorList>
    </citation>
    <scope>NUCLEOTIDE SEQUENCE</scope>
    <source>
        <strain evidence="1">YSM-43</strain>
    </source>
</reference>
<dbReference type="PROSITE" id="PS51257">
    <property type="entry name" value="PROKAR_LIPOPROTEIN"/>
    <property type="match status" value="1"/>
</dbReference>
<keyword evidence="1" id="KW-0645">Protease</keyword>
<protein>
    <submittedName>
        <fullName evidence="1">Metalloprotease</fullName>
    </submittedName>
</protein>
<sequence length="298" mass="32865">MKTNFKNAFLFLSAIVLTTTSCSKDEETVSNNQEEILSIVDEQPNHLEGDCGYVDGNWSPTAVLSTTIGTSAETNFMNTQNSKIAAVWGRPAVPLRFVKDPSNPSSTFNAISYGSGKIYYGEAIYNAAKAQSSDNIVNAMILAHEFGHQLQYTYGLPSQNESTARAAELEADGMAGYYLRRPTGFNKTSFSQIAAAYEFAASIGDNCTTCPGHHGLSYQRRSAVRLGFLLGAYALNGPNFDYNFFYYYSGVLSGSYKQNAASSEYFNPEIDAYIRSHAEELRRIQSGEMSDEEYFNLN</sequence>
<evidence type="ECO:0000313" key="1">
    <source>
        <dbReference type="EMBL" id="UOX33379.1"/>
    </source>
</evidence>
<accession>A0ABY4HNI7</accession>
<name>A0ABY4HNI7_9FLAO</name>
<reference evidence="1" key="1">
    <citation type="submission" date="2021-12" db="EMBL/GenBank/DDBJ databases">
        <authorList>
            <person name="Cha I.-T."/>
            <person name="Lee K.-E."/>
            <person name="Park S.-J."/>
        </authorList>
    </citation>
    <scope>NUCLEOTIDE SEQUENCE</scope>
    <source>
        <strain evidence="1">YSM-43</strain>
    </source>
</reference>